<evidence type="ECO:0000313" key="3">
    <source>
        <dbReference type="Proteomes" id="UP001246690"/>
    </source>
</evidence>
<dbReference type="InterPro" id="IPR019110">
    <property type="entry name" value="Uncharacterised_RAQPRD"/>
</dbReference>
<dbReference type="RefSeq" id="WP_309874417.1">
    <property type="nucleotide sequence ID" value="NZ_CP133838.1"/>
</dbReference>
<name>A0ABY9S633_9ENTR</name>
<keyword evidence="1" id="KW-0732">Signal</keyword>
<gene>
    <name evidence="2" type="ORF">RHD99_13420</name>
</gene>
<sequence length="103" mass="11455">MKISPYLLLPGLLLAGAAMATPATEQESLALLLRQFDQLNATLQRAQRQASLTAGSRFFFDYPQAHADIRAMRTGVEHYLSPSRAQPRTVLPLMGLYRQEQAP</sequence>
<accession>A0ABY9S633</accession>
<keyword evidence="3" id="KW-1185">Reference proteome</keyword>
<dbReference type="Proteomes" id="UP001246690">
    <property type="component" value="Chromosome"/>
</dbReference>
<dbReference type="NCBIfam" id="TIGR01690">
    <property type="entry name" value="ICE_RAQPRD"/>
    <property type="match status" value="1"/>
</dbReference>
<feature type="signal peptide" evidence="1">
    <location>
        <begin position="1"/>
        <end position="20"/>
    </location>
</feature>
<evidence type="ECO:0000313" key="2">
    <source>
        <dbReference type="EMBL" id="WMY72485.1"/>
    </source>
</evidence>
<protein>
    <submittedName>
        <fullName evidence="2">RAQPRD family integrative conjugative element protein</fullName>
    </submittedName>
</protein>
<feature type="chain" id="PRO_5045466616" evidence="1">
    <location>
        <begin position="21"/>
        <end position="103"/>
    </location>
</feature>
<organism evidence="2 3">
    <name type="scientific">Buttiauxella selenatireducens</name>
    <dbReference type="NCBI Taxonomy" id="3073902"/>
    <lineage>
        <taxon>Bacteria</taxon>
        <taxon>Pseudomonadati</taxon>
        <taxon>Pseudomonadota</taxon>
        <taxon>Gammaproteobacteria</taxon>
        <taxon>Enterobacterales</taxon>
        <taxon>Enterobacteriaceae</taxon>
        <taxon>Buttiauxella</taxon>
    </lineage>
</organism>
<dbReference type="Pfam" id="PF09686">
    <property type="entry name" value="Plasmid_RAQPRD"/>
    <property type="match status" value="1"/>
</dbReference>
<reference evidence="2 3" key="1">
    <citation type="submission" date="2023-09" db="EMBL/GenBank/DDBJ databases">
        <title>Buttiauxella selenatireducens sp. nov., isolated from the rhizosphere of Cardamine hupingshanesis.</title>
        <authorList>
            <person name="Zhang S."/>
            <person name="Xu Z."/>
            <person name="Wang H."/>
            <person name="Guo Y."/>
        </authorList>
    </citation>
    <scope>NUCLEOTIDE SEQUENCE [LARGE SCALE GENOMIC DNA]</scope>
    <source>
        <strain evidence="2 3">R73</strain>
    </source>
</reference>
<evidence type="ECO:0000256" key="1">
    <source>
        <dbReference type="SAM" id="SignalP"/>
    </source>
</evidence>
<proteinExistence type="predicted"/>
<dbReference type="EMBL" id="CP133838">
    <property type="protein sequence ID" value="WMY72485.1"/>
    <property type="molecule type" value="Genomic_DNA"/>
</dbReference>